<comment type="caution">
    <text evidence="2">The sequence shown here is derived from an EMBL/GenBank/DDBJ whole genome shotgun (WGS) entry which is preliminary data.</text>
</comment>
<proteinExistence type="predicted"/>
<gene>
    <name evidence="2" type="ORF">DM868_03985</name>
</gene>
<feature type="transmembrane region" description="Helical" evidence="1">
    <location>
        <begin position="85"/>
        <end position="103"/>
    </location>
</feature>
<reference evidence="2 3" key="1">
    <citation type="submission" date="2019-04" db="EMBL/GenBank/DDBJ databases">
        <title>Natronomonas sp. F20-122 a newhaloarchaeon isolated from a saline saltern of Isla Bacuta, Huelva, Spain.</title>
        <authorList>
            <person name="Duran-Viseras A."/>
            <person name="Sanchez-Porro C."/>
            <person name="Ventosa A."/>
        </authorList>
    </citation>
    <scope>NUCLEOTIDE SEQUENCE [LARGE SCALE GENOMIC DNA]</scope>
    <source>
        <strain evidence="2 3">F20-122</strain>
    </source>
</reference>
<sequence>MESIALPLQAAGDWIEYPESVLLFAVLALAGIGTGVLLVLSLVVYNRRRTRTYALVTLAIGMLFFRSIVGLGTVSGAVSMPVHHLIAHSIDFVIAGLILYAAYGSGPSSSTASVGHSD</sequence>
<evidence type="ECO:0000313" key="2">
    <source>
        <dbReference type="EMBL" id="TKR28240.1"/>
    </source>
</evidence>
<dbReference type="AlphaFoldDB" id="A0A4U5JFG8"/>
<keyword evidence="1" id="KW-0472">Membrane</keyword>
<dbReference type="Pfam" id="PF24283">
    <property type="entry name" value="DUF7471"/>
    <property type="match status" value="1"/>
</dbReference>
<feature type="transmembrane region" description="Helical" evidence="1">
    <location>
        <begin position="20"/>
        <end position="45"/>
    </location>
</feature>
<keyword evidence="3" id="KW-1185">Reference proteome</keyword>
<dbReference type="EMBL" id="QKNX01000001">
    <property type="protein sequence ID" value="TKR28240.1"/>
    <property type="molecule type" value="Genomic_DNA"/>
</dbReference>
<name>A0A4U5JFG8_9EURY</name>
<organism evidence="2 3">
    <name type="scientific">Natronomonas salsuginis</name>
    <dbReference type="NCBI Taxonomy" id="2217661"/>
    <lineage>
        <taxon>Archaea</taxon>
        <taxon>Methanobacteriati</taxon>
        <taxon>Methanobacteriota</taxon>
        <taxon>Stenosarchaea group</taxon>
        <taxon>Halobacteria</taxon>
        <taxon>Halobacteriales</taxon>
        <taxon>Natronomonadaceae</taxon>
        <taxon>Natronomonas</taxon>
    </lineage>
</organism>
<accession>A0A4U5JFG8</accession>
<dbReference type="RefSeq" id="WP_137275540.1">
    <property type="nucleotide sequence ID" value="NZ_QKNX01000001.1"/>
</dbReference>
<keyword evidence="1" id="KW-0812">Transmembrane</keyword>
<dbReference type="InterPro" id="IPR055894">
    <property type="entry name" value="DUF7471"/>
</dbReference>
<protein>
    <submittedName>
        <fullName evidence="2">Uncharacterized protein</fullName>
    </submittedName>
</protein>
<keyword evidence="1" id="KW-1133">Transmembrane helix</keyword>
<evidence type="ECO:0000313" key="3">
    <source>
        <dbReference type="Proteomes" id="UP000308037"/>
    </source>
</evidence>
<feature type="transmembrane region" description="Helical" evidence="1">
    <location>
        <begin position="52"/>
        <end position="73"/>
    </location>
</feature>
<dbReference type="OrthoDB" id="342056at2157"/>
<dbReference type="Proteomes" id="UP000308037">
    <property type="component" value="Unassembled WGS sequence"/>
</dbReference>
<evidence type="ECO:0000256" key="1">
    <source>
        <dbReference type="SAM" id="Phobius"/>
    </source>
</evidence>